<evidence type="ECO:0000259" key="1">
    <source>
        <dbReference type="Pfam" id="PF10119"/>
    </source>
</evidence>
<evidence type="ECO:0000259" key="2">
    <source>
        <dbReference type="Pfam" id="PF13649"/>
    </source>
</evidence>
<evidence type="ECO:0000313" key="5">
    <source>
        <dbReference type="Proteomes" id="UP001456224"/>
    </source>
</evidence>
<feature type="domain" description="PKMT C-terminal winged helix" evidence="3">
    <location>
        <begin position="452"/>
        <end position="531"/>
    </location>
</feature>
<keyword evidence="5" id="KW-1185">Reference proteome</keyword>
<dbReference type="Pfam" id="PF21782">
    <property type="entry name" value="WHD_PKMT"/>
    <property type="match status" value="1"/>
</dbReference>
<evidence type="ECO:0000259" key="3">
    <source>
        <dbReference type="Pfam" id="PF21782"/>
    </source>
</evidence>
<sequence length="534" mass="58623">MNAPVTLDSHNQHIAAAYDNRPYVSKAFWYSSPGHLRAAAHLYGVDTVPLERARVLELGCAAGGNLLPFALAYPNATVVGVDLSPVQIEHGRHIIEKLGVENLQLHALDLSKITREFGEFDYIIAHGVFSWVPPEVKQALLRLCRENLSPKGLAYVSYNAYPGWKAGDVVRDAMTLHGFGAETDEERIGSARAVLGFLSEGMAASNGMGVALQNVVRVLREQSDFYIEHEYLERFNTPCYLVEFADAAEQAGLTYLGDADPHTEVPAAYGPNVQLRLGLIAMGKPKALRQQYLDFATGRNFRKSLLVHKDRAAEIMALPDPEKLKDLRYAGRFVELPTTPQSDARRVVRNQRGNSIVLESSTMESVTTAMTAAWPRCVTYEELVAEVSKTPSQLTPEDEVLACLNALFCKGGIVHMSMGEGPYDRDSPDVPTLIPGFAYLHGMHAEAGFSLGVFNLWHNAIGVSLDGAQAWLLRHMDGQSDHKQLLAKLIRAWQQGVVPGSDGQSLAGQRNLDAAAQKCLNSLIRVLRETAVLR</sequence>
<feature type="domain" description="Methyltransferase" evidence="2">
    <location>
        <begin position="55"/>
        <end position="152"/>
    </location>
</feature>
<protein>
    <submittedName>
        <fullName evidence="4">Class I SAM-dependent methyltransferase</fullName>
        <ecNumber evidence="4">2.1.1.-</ecNumber>
    </submittedName>
</protein>
<dbReference type="Pfam" id="PF13649">
    <property type="entry name" value="Methyltransf_25"/>
    <property type="match status" value="1"/>
</dbReference>
<keyword evidence="4" id="KW-0808">Transferase</keyword>
<proteinExistence type="predicted"/>
<dbReference type="InterPro" id="IPR041698">
    <property type="entry name" value="Methyltransf_25"/>
</dbReference>
<reference evidence="4 5" key="1">
    <citation type="submission" date="2024-03" db="EMBL/GenBank/DDBJ databases">
        <title>Reference genomes for the five species model microbial community.</title>
        <authorList>
            <person name="Padfield D."/>
        </authorList>
    </citation>
    <scope>NUCLEOTIDE SEQUENCE [LARGE SCALE GENOMIC DNA]</scope>
    <source>
        <strain evidence="4 5">AB1</strain>
    </source>
</reference>
<dbReference type="GO" id="GO:0008168">
    <property type="term" value="F:methyltransferase activity"/>
    <property type="evidence" value="ECO:0007669"/>
    <property type="project" value="UniProtKB-KW"/>
</dbReference>
<dbReference type="PANTHER" id="PTHR43667">
    <property type="entry name" value="CYCLOPROPANE-FATTY-ACYL-PHOSPHOLIPID SYNTHASE"/>
    <property type="match status" value="1"/>
</dbReference>
<dbReference type="EC" id="2.1.1.-" evidence="4"/>
<name>A0ABZ2RTX4_9BURK</name>
<accession>A0ABZ2RTX4</accession>
<keyword evidence="4" id="KW-0489">Methyltransferase</keyword>
<dbReference type="InterPro" id="IPR050723">
    <property type="entry name" value="CFA/CMAS"/>
</dbReference>
<dbReference type="RefSeq" id="WP_338878528.1">
    <property type="nucleotide sequence ID" value="NZ_CP148753.1"/>
</dbReference>
<dbReference type="CDD" id="cd02440">
    <property type="entry name" value="AdoMet_MTases"/>
    <property type="match status" value="1"/>
</dbReference>
<dbReference type="Gene3D" id="3.40.50.150">
    <property type="entry name" value="Vaccinia Virus protein VP39"/>
    <property type="match status" value="1"/>
</dbReference>
<dbReference type="InterPro" id="IPR048976">
    <property type="entry name" value="WHD_PKMT"/>
</dbReference>
<dbReference type="EMBL" id="CP148753">
    <property type="protein sequence ID" value="WXR71483.1"/>
    <property type="molecule type" value="Genomic_DNA"/>
</dbReference>
<dbReference type="GO" id="GO:0032259">
    <property type="term" value="P:methylation"/>
    <property type="evidence" value="ECO:0007669"/>
    <property type="project" value="UniProtKB-KW"/>
</dbReference>
<feature type="domain" description="Methyltransferase regulatory" evidence="1">
    <location>
        <begin position="225"/>
        <end position="308"/>
    </location>
</feature>
<dbReference type="Pfam" id="PF10119">
    <property type="entry name" value="MethyTransf_Reg"/>
    <property type="match status" value="1"/>
</dbReference>
<dbReference type="InterPro" id="IPR029063">
    <property type="entry name" value="SAM-dependent_MTases_sf"/>
</dbReference>
<dbReference type="PANTHER" id="PTHR43667:SF2">
    <property type="entry name" value="FATTY ACID C-METHYL TRANSFERASE"/>
    <property type="match status" value="1"/>
</dbReference>
<dbReference type="SUPFAM" id="SSF53335">
    <property type="entry name" value="S-adenosyl-L-methionine-dependent methyltransferases"/>
    <property type="match status" value="1"/>
</dbReference>
<gene>
    <name evidence="4" type="ORF">WHX56_17690</name>
</gene>
<dbReference type="Proteomes" id="UP001456224">
    <property type="component" value="Chromosome"/>
</dbReference>
<dbReference type="InterPro" id="IPR018773">
    <property type="entry name" value="MeTrfase_reg_dom_prd"/>
</dbReference>
<evidence type="ECO:0000313" key="4">
    <source>
        <dbReference type="EMBL" id="WXR71483.1"/>
    </source>
</evidence>
<organism evidence="4 5">
    <name type="scientific">Achromobacter veterisilvae</name>
    <dbReference type="NCBI Taxonomy" id="2069367"/>
    <lineage>
        <taxon>Bacteria</taxon>
        <taxon>Pseudomonadati</taxon>
        <taxon>Pseudomonadota</taxon>
        <taxon>Betaproteobacteria</taxon>
        <taxon>Burkholderiales</taxon>
        <taxon>Alcaligenaceae</taxon>
        <taxon>Achromobacter</taxon>
    </lineage>
</organism>